<dbReference type="STRING" id="582667.SAMN05192568_10757"/>
<dbReference type="InterPro" id="IPR029063">
    <property type="entry name" value="SAM-dependent_MTases_sf"/>
</dbReference>
<dbReference type="Proteomes" id="UP000199048">
    <property type="component" value="Unassembled WGS sequence"/>
</dbReference>
<dbReference type="SUPFAM" id="SSF53335">
    <property type="entry name" value="S-adenosyl-L-methionine-dependent methyltransferases"/>
    <property type="match status" value="1"/>
</dbReference>
<keyword evidence="2" id="KW-1185">Reference proteome</keyword>
<proteinExistence type="predicted"/>
<evidence type="ECO:0008006" key="3">
    <source>
        <dbReference type="Google" id="ProtNLM"/>
    </source>
</evidence>
<name>A0A1I4UQT5_9HYPH</name>
<dbReference type="AlphaFoldDB" id="A0A1I4UQT5"/>
<protein>
    <recommendedName>
        <fullName evidence="3">Methyltransferase</fullName>
    </recommendedName>
</protein>
<reference evidence="2" key="1">
    <citation type="submission" date="2016-10" db="EMBL/GenBank/DDBJ databases">
        <authorList>
            <person name="Varghese N."/>
            <person name="Submissions S."/>
        </authorList>
    </citation>
    <scope>NUCLEOTIDE SEQUENCE [LARGE SCALE GENOMIC DNA]</scope>
    <source>
        <strain evidence="2">BL36</strain>
    </source>
</reference>
<dbReference type="EMBL" id="FOTK01000075">
    <property type="protein sequence ID" value="SFM91332.1"/>
    <property type="molecule type" value="Genomic_DNA"/>
</dbReference>
<sequence length="233" mass="26140">MIPTGHTSVMASRREPPDSLDFFPTPPWATRALCEHVLPHLGLQQDMQFDACWDPACGEGHMFEVLLEYFGGGGWGSDIFDYGRDYRVEDFLDDRTVIGSPEDGMAPEFIITNPPFRPATAFTLRALTLAPVVAMLLRTVWVEGVERYETLFRDRPPTLFAPFVERVPMTKGRWDPDAGTATSYAWFVWVRGRAPQAPFWIPPGCRRALTRPDDAARFGVQASSPLFDLAAAE</sequence>
<evidence type="ECO:0000313" key="2">
    <source>
        <dbReference type="Proteomes" id="UP000199048"/>
    </source>
</evidence>
<dbReference type="OrthoDB" id="1079385at2"/>
<organism evidence="1 2">
    <name type="scientific">Methylobacterium pseudosasicola</name>
    <dbReference type="NCBI Taxonomy" id="582667"/>
    <lineage>
        <taxon>Bacteria</taxon>
        <taxon>Pseudomonadati</taxon>
        <taxon>Pseudomonadota</taxon>
        <taxon>Alphaproteobacteria</taxon>
        <taxon>Hyphomicrobiales</taxon>
        <taxon>Methylobacteriaceae</taxon>
        <taxon>Methylobacterium</taxon>
    </lineage>
</organism>
<dbReference type="RefSeq" id="WP_092047059.1">
    <property type="nucleotide sequence ID" value="NZ_FOTK01000075.1"/>
</dbReference>
<gene>
    <name evidence="1" type="ORF">SAMN05192568_10757</name>
</gene>
<evidence type="ECO:0000313" key="1">
    <source>
        <dbReference type="EMBL" id="SFM91332.1"/>
    </source>
</evidence>
<accession>A0A1I4UQT5</accession>